<evidence type="ECO:0000256" key="4">
    <source>
        <dbReference type="ARBA" id="ARBA00018070"/>
    </source>
</evidence>
<keyword evidence="14" id="KW-1185">Reference proteome</keyword>
<feature type="region of interest" description="Disordered" evidence="12">
    <location>
        <begin position="1310"/>
        <end position="1337"/>
    </location>
</feature>
<dbReference type="InterPro" id="IPR026849">
    <property type="entry name" value="ATG2"/>
</dbReference>
<evidence type="ECO:0000256" key="12">
    <source>
        <dbReference type="SAM" id="MobiDB-lite"/>
    </source>
</evidence>
<evidence type="ECO:0000256" key="2">
    <source>
        <dbReference type="ARBA" id="ARBA00004623"/>
    </source>
</evidence>
<dbReference type="GO" id="GO:0000045">
    <property type="term" value="P:autophagosome assembly"/>
    <property type="evidence" value="ECO:0007669"/>
    <property type="project" value="TreeGrafter"/>
</dbReference>
<comment type="caution">
    <text evidence="13">The sequence shown here is derived from an EMBL/GenBank/DDBJ whole genome shotgun (WGS) entry which is preliminary data.</text>
</comment>
<evidence type="ECO:0000256" key="6">
    <source>
        <dbReference type="ARBA" id="ARBA00022824"/>
    </source>
</evidence>
<accession>A0AAV8TAS0</accession>
<evidence type="ECO:0000256" key="1">
    <source>
        <dbReference type="ARBA" id="ARBA00004406"/>
    </source>
</evidence>
<comment type="subcellular location">
    <subcellularLocation>
        <location evidence="1">Endoplasmic reticulum membrane</location>
        <topology evidence="1">Peripheral membrane protein</topology>
    </subcellularLocation>
    <subcellularLocation>
        <location evidence="2">Preautophagosomal structure membrane</location>
        <topology evidence="2">Peripheral membrane protein</topology>
    </subcellularLocation>
</comment>
<evidence type="ECO:0000256" key="5">
    <source>
        <dbReference type="ARBA" id="ARBA00022448"/>
    </source>
</evidence>
<gene>
    <name evidence="13" type="ORF">K2173_002253</name>
</gene>
<sequence>MFPWNIARTAEQVFSRWAMRRLFKFVLKKKLGHLILGDIDLKQLDVQLFEGTVKLNDLALNVDYLNEKLGAAASVIIKEGSIGSLLVKMPWKVKGFQVEVDELEIVFAPYLKKDSLSEEASSSFSYDSNNGIDNEIGKHKRGKPGIVTSKNSVKSGSTDVHEGVKTIAKMVRLFLTSFHVKVRRLIVAYEPGLDMNGMKSTHQKTLVLQISEVECGTCFSEDTNLNSGVGTENFLGISQLTNFVKFHGAVLELLQMDDVDNQSCSPHASCSNHALLPKSSMSNCTTPIATGKKGGFSGNLKLSIPCNNGTLDIHKVDANVYVDPVELRFQPSTIKWLVLSWETYKNLVRDGGTKSTDSVYLNAASRFHSSACFPALSGSDRSIFGHGSFVSALSLNGQESVSEALSGSHFIPDWVTDSICANDYNDASEELDLGASVEQFFECFDGIRNSQSALASSGMWNWTGSVFSALTAASSLATGSLSVTSEQQHVQTNLNATFAEISILLSFQDEDVERLYGPDQSEGMNAHFLHIGCKDISFVFQVRLREVGFEGTLKYIEIAEYFPTENNVEDHSFCASSSNNRSQTDLIQDLQADIMCALPVLSDENPDSDEFGVLISPDSPFGRAMKIKLFSTAGSVNCKFAVNSDSSDGSLVGPRAFYLRLPQFVLWMDLSLINVIMDLLKDIEKSIKMNSLKKECDSFVEKHESSIAGAGKGLQSGIAKLSTKEIWQVNISVPNARVVLCPLVEGGLSSSTYSSWEQFIVVDSSPPLTSAKVKAQVISMSDANLHKRYSKMASFSLHLNVGDLKVYLVSSVCQEDVMPDFPGVSRKKFCADRILSVSNEAGCLSKITMLWQEGFVSGPWIAEKAKSLATCAESQSKENLVIGDEFAISRNKKNLQDGTPQTREEIILSSSFLLHVNLFSLVVNLNSPQYFKLQCLLDKMIKTLAGVVSDGVDDGNRSVSQTSILVECESVEISIRPNLKNDIKSSLQNELPGPWQCLKLKIKKVNLLSVPNIGGSRDANFLWLAHEEGELWGSISLVPDHEFLLISCSNSTRKRGDGRGSNALSSKSAGSDVIYLQEPESYNTCTSITVRCTTFVAVGGRLDWLDVVTSFFVMPSPEHENNVDNENLCKENLRAPCDTSLFLEMIDIGLSYEPHLKTGSTSPYVKETGDSNVACLLAASSLSLCNKSSGNSDQNEHKIRVHDLGLLLCPAYDNLGGTYSVEYLHEMGYVKVAWEALIEADLRTNCKGCLLWELDCSNCHIHVETCHDTTNGLMHLAAQLQQLFAPDLEQSVLHLQNRWTNFQQARQRKDSSDNWASSDDSASSTSPSHASNMDTKGKLERPGLLHEICENAFLLGVDHTGQDDSYKSKICVSIDENLRGDSCHLNVEDPKVFSNSSFFDGSLPVSGFEDSQTSFLKSNSFPELIEGYCLSDLRPLSELTKGAQSSSGDRNLGKHSGWYGDSCINIVENHISEVSGEDDVCQYRQNVVASINSEMSELRNAVGRILLKNIDVSWRMYNGSDWHAYEKSSEFLGRDTSACLELSLSAMQLQYDFFPVDAMYASKVSVSIRDFNLYDRSKAAPWKLILGDYHSKEHPRESSSKAFKLDLEAVRPDPLTPLEEYRLRIAFLPILLHLHQSQLDFLINFFGEKSPSADLSSDNYKTSGGNVLSASKIDNYHEHTVGEALLPFFQVFDISPILLRVDYSPCRVDLAALGGGKYVELVNLVTWKGVELHLKHVHHSGVYGWGSVGETIIGEWLEDISQHQMHKVLRGIPTIRSMAAVGSGAAKLVSLPVESYRKDKRVIKGMQRGTIAFLQSVSLEAVGLGVHLAAGVHDILLQAEYIVTKVPAVSWPINNQPQPNVRFSQPKNAQEGIKQAYESFSNGLGKSASALIQTPLNKYQRGASAGSALSTAIQAVPAAALAPFSACASAAHCTLLGLRNSLDPEHKQESMEKYLGPTKPRNWD</sequence>
<evidence type="ECO:0000313" key="14">
    <source>
        <dbReference type="Proteomes" id="UP001159364"/>
    </source>
</evidence>
<keyword evidence="9" id="KW-0472">Membrane</keyword>
<evidence type="ECO:0000256" key="10">
    <source>
        <dbReference type="ARBA" id="ARBA00024479"/>
    </source>
</evidence>
<feature type="compositionally biased region" description="Low complexity" evidence="12">
    <location>
        <begin position="1313"/>
        <end position="1331"/>
    </location>
</feature>
<dbReference type="GO" id="GO:0005789">
    <property type="term" value="C:endoplasmic reticulum membrane"/>
    <property type="evidence" value="ECO:0007669"/>
    <property type="project" value="UniProtKB-SubCell"/>
</dbReference>
<dbReference type="GO" id="GO:0061709">
    <property type="term" value="P:reticulophagy"/>
    <property type="evidence" value="ECO:0007669"/>
    <property type="project" value="TreeGrafter"/>
</dbReference>
<evidence type="ECO:0000256" key="3">
    <source>
        <dbReference type="ARBA" id="ARBA00009714"/>
    </source>
</evidence>
<keyword evidence="5" id="KW-0813">Transport</keyword>
<dbReference type="GO" id="GO:0061723">
    <property type="term" value="P:glycophagy"/>
    <property type="evidence" value="ECO:0007669"/>
    <property type="project" value="TreeGrafter"/>
</dbReference>
<dbReference type="GO" id="GO:0061908">
    <property type="term" value="C:phagophore"/>
    <property type="evidence" value="ECO:0007669"/>
    <property type="project" value="TreeGrafter"/>
</dbReference>
<proteinExistence type="inferred from homology"/>
<dbReference type="PANTHER" id="PTHR13190:SF1">
    <property type="entry name" value="AUTOPHAGY-RELATED 2, ISOFORM A"/>
    <property type="match status" value="1"/>
</dbReference>
<dbReference type="Pfam" id="PF13329">
    <property type="entry name" value="ATG2_CAD"/>
    <property type="match status" value="2"/>
</dbReference>
<dbReference type="GO" id="GO:0034045">
    <property type="term" value="C:phagophore assembly site membrane"/>
    <property type="evidence" value="ECO:0007669"/>
    <property type="project" value="UniProtKB-SubCell"/>
</dbReference>
<dbReference type="GO" id="GO:0000422">
    <property type="term" value="P:autophagy of mitochondrion"/>
    <property type="evidence" value="ECO:0007669"/>
    <property type="project" value="TreeGrafter"/>
</dbReference>
<keyword evidence="7" id="KW-0072">Autophagy</keyword>
<organism evidence="13 14">
    <name type="scientific">Erythroxylum novogranatense</name>
    <dbReference type="NCBI Taxonomy" id="1862640"/>
    <lineage>
        <taxon>Eukaryota</taxon>
        <taxon>Viridiplantae</taxon>
        <taxon>Streptophyta</taxon>
        <taxon>Embryophyta</taxon>
        <taxon>Tracheophyta</taxon>
        <taxon>Spermatophyta</taxon>
        <taxon>Magnoliopsida</taxon>
        <taxon>eudicotyledons</taxon>
        <taxon>Gunneridae</taxon>
        <taxon>Pentapetalae</taxon>
        <taxon>rosids</taxon>
        <taxon>fabids</taxon>
        <taxon>Malpighiales</taxon>
        <taxon>Erythroxylaceae</taxon>
        <taxon>Erythroxylum</taxon>
    </lineage>
</organism>
<protein>
    <recommendedName>
        <fullName evidence="4">Autophagy-related protein 2</fullName>
    </recommendedName>
</protein>
<dbReference type="EMBL" id="JAIWQS010000005">
    <property type="protein sequence ID" value="KAJ8763370.1"/>
    <property type="molecule type" value="Genomic_DNA"/>
</dbReference>
<evidence type="ECO:0000256" key="9">
    <source>
        <dbReference type="ARBA" id="ARBA00023136"/>
    </source>
</evidence>
<evidence type="ECO:0000256" key="11">
    <source>
        <dbReference type="ARBA" id="ARBA00024615"/>
    </source>
</evidence>
<keyword evidence="8" id="KW-0445">Lipid transport</keyword>
<evidence type="ECO:0000256" key="7">
    <source>
        <dbReference type="ARBA" id="ARBA00023006"/>
    </source>
</evidence>
<comment type="similarity">
    <text evidence="3">Belongs to the ATG2 family.</text>
</comment>
<comment type="catalytic activity">
    <reaction evidence="10">
        <text>a 1,2-diacyl-sn-glycero-3-phospho-L-serine(in) = a 1,2-diacyl-sn-glycero-3-phospho-L-serine(out)</text>
        <dbReference type="Rhea" id="RHEA:38663"/>
        <dbReference type="ChEBI" id="CHEBI:57262"/>
    </reaction>
</comment>
<keyword evidence="6" id="KW-0256">Endoplasmic reticulum</keyword>
<name>A0AAV8TAS0_9ROSI</name>
<dbReference type="PANTHER" id="PTHR13190">
    <property type="entry name" value="AUTOPHAGY-RELATED 2, ISOFORM A"/>
    <property type="match status" value="1"/>
</dbReference>
<dbReference type="GO" id="GO:0034727">
    <property type="term" value="P:piecemeal microautophagy of the nucleus"/>
    <property type="evidence" value="ECO:0007669"/>
    <property type="project" value="TreeGrafter"/>
</dbReference>
<dbReference type="GO" id="GO:0032266">
    <property type="term" value="F:phosphatidylinositol-3-phosphate binding"/>
    <property type="evidence" value="ECO:0007669"/>
    <property type="project" value="TreeGrafter"/>
</dbReference>
<dbReference type="GO" id="GO:0043495">
    <property type="term" value="F:protein-membrane adaptor activity"/>
    <property type="evidence" value="ECO:0007669"/>
    <property type="project" value="TreeGrafter"/>
</dbReference>
<comment type="catalytic activity">
    <reaction evidence="11">
        <text>a 1,2-diacyl-sn-glycero-3-phosphoethanolamine(in) = a 1,2-diacyl-sn-glycero-3-phosphoethanolamine(out)</text>
        <dbReference type="Rhea" id="RHEA:38895"/>
        <dbReference type="ChEBI" id="CHEBI:64612"/>
    </reaction>
</comment>
<dbReference type="GO" id="GO:0006869">
    <property type="term" value="P:lipid transport"/>
    <property type="evidence" value="ECO:0007669"/>
    <property type="project" value="UniProtKB-KW"/>
</dbReference>
<reference evidence="13 14" key="1">
    <citation type="submission" date="2021-09" db="EMBL/GenBank/DDBJ databases">
        <title>Genomic insights and catalytic innovation underlie evolution of tropane alkaloids biosynthesis.</title>
        <authorList>
            <person name="Wang Y.-J."/>
            <person name="Tian T."/>
            <person name="Huang J.-P."/>
            <person name="Huang S.-X."/>
        </authorList>
    </citation>
    <scope>NUCLEOTIDE SEQUENCE [LARGE SCALE GENOMIC DNA]</scope>
    <source>
        <strain evidence="13">KIB-2018</strain>
        <tissue evidence="13">Leaf</tissue>
    </source>
</reference>
<evidence type="ECO:0000256" key="8">
    <source>
        <dbReference type="ARBA" id="ARBA00023055"/>
    </source>
</evidence>
<evidence type="ECO:0000313" key="13">
    <source>
        <dbReference type="EMBL" id="KAJ8763370.1"/>
    </source>
</evidence>
<dbReference type="Proteomes" id="UP001159364">
    <property type="component" value="Linkage Group LG05"/>
</dbReference>